<evidence type="ECO:0000313" key="2">
    <source>
        <dbReference type="Proteomes" id="UP001439008"/>
    </source>
</evidence>
<comment type="caution">
    <text evidence="1">The sequence shown here is derived from an EMBL/GenBank/DDBJ whole genome shotgun (WGS) entry which is preliminary data.</text>
</comment>
<gene>
    <name evidence="1" type="ORF">MHBO_000952</name>
</gene>
<organism evidence="1 2">
    <name type="scientific">Bonamia ostreae</name>
    <dbReference type="NCBI Taxonomy" id="126728"/>
    <lineage>
        <taxon>Eukaryota</taxon>
        <taxon>Sar</taxon>
        <taxon>Rhizaria</taxon>
        <taxon>Endomyxa</taxon>
        <taxon>Ascetosporea</taxon>
        <taxon>Haplosporida</taxon>
        <taxon>Bonamia</taxon>
    </lineage>
</organism>
<keyword evidence="2" id="KW-1185">Reference proteome</keyword>
<proteinExistence type="predicted"/>
<evidence type="ECO:0000313" key="1">
    <source>
        <dbReference type="EMBL" id="MES1919085.1"/>
    </source>
</evidence>
<dbReference type="InterPro" id="IPR008949">
    <property type="entry name" value="Isoprenoid_synthase_dom_sf"/>
</dbReference>
<protein>
    <submittedName>
        <fullName evidence="1">Uncharacterized protein</fullName>
    </submittedName>
</protein>
<accession>A0ABV2AHC6</accession>
<sequence length="303" mass="34779">MPPEELCSDEWNKETINAVVSVYNEPIFKQNTGWAKKTRDFLKRLDCSLLVACVHRRQNSPIGEIKFHNLFALAVFLIRAAVAAQPRNVGRITRAIAALGMGRSLAAASEDEDLNYLVEYLRLLTLKWRVSNKTLLQLLNFSKRFTFTRLSQLLGNKREKRKFLAKLKADLHEFVCVLRRKEACKSNIDLRSFLLSRMKEQLWFSPNIWQKMHYFEAFAEKFVGYNKLTYALIEHTKLHIALSLDGIGYSKCAAEGDGWNVIVVLERQFGISAKEAGKVLSEMLADTKQRIEEEMKSLTESAV</sequence>
<dbReference type="Gene3D" id="1.10.600.10">
    <property type="entry name" value="Farnesyl Diphosphate Synthase"/>
    <property type="match status" value="1"/>
</dbReference>
<reference evidence="1 2" key="1">
    <citation type="journal article" date="2024" name="BMC Biol.">
        <title>Comparative genomics of Ascetosporea gives new insight into the evolutionary basis for animal parasitism in Rhizaria.</title>
        <authorList>
            <person name="Hiltunen Thoren M."/>
            <person name="Onut-Brannstrom I."/>
            <person name="Alfjorden A."/>
            <person name="Peckova H."/>
            <person name="Swords F."/>
            <person name="Hooper C."/>
            <person name="Holzer A.S."/>
            <person name="Bass D."/>
            <person name="Burki F."/>
        </authorList>
    </citation>
    <scope>NUCLEOTIDE SEQUENCE [LARGE SCALE GENOMIC DNA]</scope>
    <source>
        <strain evidence="1">20-A016</strain>
    </source>
</reference>
<dbReference type="Proteomes" id="UP001439008">
    <property type="component" value="Unassembled WGS sequence"/>
</dbReference>
<dbReference type="EMBL" id="JBDODL010000194">
    <property type="protein sequence ID" value="MES1919085.1"/>
    <property type="molecule type" value="Genomic_DNA"/>
</dbReference>
<name>A0ABV2AHC6_9EUKA</name>